<sequence>MLKRYMYECTCGWHYEHQSGGYREPGDVVSAIESKLDERIHPRAKRAWQQLFIQPLLIQERERPKPVQFNIPSFLQSRRKNAGDSGQAALSVDKRHVCESRLLGACSYCRMVTEHYAVYSSNGHELMHPILCEACGEDIKVFEDFTSISCPICDENVIAVEIKLIPADVLSRRTLSLHQQLENECVNPRYIGMAKRLLLLLSRFENVPLAEDSVSDWAGAAVKVIALHDLRNQGKLDENKESSPKLEEKICLIEEILDHLGISNMFIHHSDTVVFAVGEEGIRVSNSLIPIYLNKYVFAAVEWSETNVGFSVDGLVLIPKIEKVDPSLISPEQWGKNQWLKYILPAKHMVLLVGAGSGLGESAIVISKIARYFGLFTSAVTGRPLPLEGRERQQRANKLIGRLAAAVDSLHVVPQPLHTDEADKISELLHRRDEMLLKGFKTLLPYLPEEQA</sequence>
<organism evidence="1 2">
    <name type="scientific">Paenibacillus agricola</name>
    <dbReference type="NCBI Taxonomy" id="2716264"/>
    <lineage>
        <taxon>Bacteria</taxon>
        <taxon>Bacillati</taxon>
        <taxon>Bacillota</taxon>
        <taxon>Bacilli</taxon>
        <taxon>Bacillales</taxon>
        <taxon>Paenibacillaceae</taxon>
        <taxon>Paenibacillus</taxon>
    </lineage>
</organism>
<proteinExistence type="predicted"/>
<evidence type="ECO:0000313" key="2">
    <source>
        <dbReference type="Proteomes" id="UP001165962"/>
    </source>
</evidence>
<protein>
    <submittedName>
        <fullName evidence="1">Uncharacterized protein</fullName>
    </submittedName>
</protein>
<accession>A0ABX0JGK9</accession>
<gene>
    <name evidence="1" type="ORF">G9U52_31815</name>
</gene>
<dbReference type="Gene3D" id="3.40.50.1440">
    <property type="entry name" value="Tubulin/FtsZ, GTPase domain"/>
    <property type="match status" value="1"/>
</dbReference>
<name>A0ABX0JGK9_9BACL</name>
<dbReference type="EMBL" id="JAAOIW010000018">
    <property type="protein sequence ID" value="NHN34384.1"/>
    <property type="molecule type" value="Genomic_DNA"/>
</dbReference>
<comment type="caution">
    <text evidence="1">The sequence shown here is derived from an EMBL/GenBank/DDBJ whole genome shotgun (WGS) entry which is preliminary data.</text>
</comment>
<reference evidence="1" key="1">
    <citation type="submission" date="2020-03" db="EMBL/GenBank/DDBJ databases">
        <title>Draft sequencing of Paenibacilllus sp. S3N08.</title>
        <authorList>
            <person name="Kim D.-U."/>
        </authorList>
    </citation>
    <scope>NUCLEOTIDE SEQUENCE</scope>
    <source>
        <strain evidence="1">S3N08</strain>
    </source>
</reference>
<evidence type="ECO:0000313" key="1">
    <source>
        <dbReference type="EMBL" id="NHN34384.1"/>
    </source>
</evidence>
<dbReference type="SUPFAM" id="SSF52490">
    <property type="entry name" value="Tubulin nucleotide-binding domain-like"/>
    <property type="match status" value="1"/>
</dbReference>
<keyword evidence="2" id="KW-1185">Reference proteome</keyword>
<dbReference type="InterPro" id="IPR036525">
    <property type="entry name" value="Tubulin/FtsZ_GTPase_sf"/>
</dbReference>
<dbReference type="Proteomes" id="UP001165962">
    <property type="component" value="Unassembled WGS sequence"/>
</dbReference>